<dbReference type="AlphaFoldDB" id="A0A0G4P0L8"/>
<dbReference type="Proteomes" id="UP000053732">
    <property type="component" value="Unassembled WGS sequence"/>
</dbReference>
<protein>
    <submittedName>
        <fullName evidence="1">Phosphodiesterase MJ0936</fullName>
    </submittedName>
</protein>
<evidence type="ECO:0000313" key="1">
    <source>
        <dbReference type="EMBL" id="CRL19823.1"/>
    </source>
</evidence>
<organism evidence="1 2">
    <name type="scientific">Penicillium camemberti (strain FM 013)</name>
    <dbReference type="NCBI Taxonomy" id="1429867"/>
    <lineage>
        <taxon>Eukaryota</taxon>
        <taxon>Fungi</taxon>
        <taxon>Dikarya</taxon>
        <taxon>Ascomycota</taxon>
        <taxon>Pezizomycotina</taxon>
        <taxon>Eurotiomycetes</taxon>
        <taxon>Eurotiomycetidae</taxon>
        <taxon>Eurotiales</taxon>
        <taxon>Aspergillaceae</taxon>
        <taxon>Penicillium</taxon>
    </lineage>
</organism>
<evidence type="ECO:0000313" key="2">
    <source>
        <dbReference type="Proteomes" id="UP000053732"/>
    </source>
</evidence>
<gene>
    <name evidence="1" type="ORF">PCAMFM013_S003g000615</name>
</gene>
<name>A0A0G4P0L8_PENC3</name>
<keyword evidence="2" id="KW-1185">Reference proteome</keyword>
<accession>A0A0G4P0L8</accession>
<reference evidence="1 2" key="1">
    <citation type="journal article" date="2014" name="Nat. Commun.">
        <title>Multiple recent horizontal transfers of a large genomic region in cheese making fungi.</title>
        <authorList>
            <person name="Cheeseman K."/>
            <person name="Ropars J."/>
            <person name="Renault P."/>
            <person name="Dupont J."/>
            <person name="Gouzy J."/>
            <person name="Branca A."/>
            <person name="Abraham A.L."/>
            <person name="Ceppi M."/>
            <person name="Conseiller E."/>
            <person name="Debuchy R."/>
            <person name="Malagnac F."/>
            <person name="Goarin A."/>
            <person name="Silar P."/>
            <person name="Lacoste S."/>
            <person name="Sallet E."/>
            <person name="Bensimon A."/>
            <person name="Giraud T."/>
            <person name="Brygoo Y."/>
        </authorList>
    </citation>
    <scope>NUCLEOTIDE SEQUENCE [LARGE SCALE GENOMIC DNA]</scope>
    <source>
        <strain evidence="2">FM 013</strain>
    </source>
</reference>
<dbReference type="EMBL" id="HG793136">
    <property type="protein sequence ID" value="CRL19823.1"/>
    <property type="molecule type" value="Genomic_DNA"/>
</dbReference>
<sequence>MTARLVLVIGDLFIPDRAPNIWRF</sequence>
<proteinExistence type="predicted"/>